<dbReference type="GeneID" id="100572351"/>
<dbReference type="EnsemblMetazoa" id="XM_016808626.2">
    <property type="protein sequence ID" value="XP_016664115.1"/>
    <property type="gene ID" value="LOC100572351"/>
</dbReference>
<sequence length="111" mass="13167">MAKCIYYVIAIFFILNVLGCAYANAIDCLKELEKVNLVWRTKHTFKKDEWYSADKWFLKLNNLSHTYYNSSNYPYITQLMEHGSGTSPVNVETIVSFLYRYIYFKYSVKQS</sequence>
<dbReference type="KEGG" id="api:100572351"/>
<name>A0A8R2D7L8_ACYPI</name>
<evidence type="ECO:0000313" key="2">
    <source>
        <dbReference type="EnsemblMetazoa" id="XP_016664115.1"/>
    </source>
</evidence>
<dbReference type="AlphaFoldDB" id="A0A8R2D7L8"/>
<evidence type="ECO:0000256" key="1">
    <source>
        <dbReference type="SAM" id="SignalP"/>
    </source>
</evidence>
<reference evidence="2" key="2">
    <citation type="submission" date="2022-06" db="UniProtKB">
        <authorList>
            <consortium name="EnsemblMetazoa"/>
        </authorList>
    </citation>
    <scope>IDENTIFICATION</scope>
</reference>
<feature type="chain" id="PRO_5035784899" evidence="1">
    <location>
        <begin position="24"/>
        <end position="111"/>
    </location>
</feature>
<feature type="signal peptide" evidence="1">
    <location>
        <begin position="1"/>
        <end position="23"/>
    </location>
</feature>
<proteinExistence type="predicted"/>
<evidence type="ECO:0000313" key="3">
    <source>
        <dbReference type="Proteomes" id="UP000007819"/>
    </source>
</evidence>
<reference evidence="3" key="1">
    <citation type="submission" date="2010-06" db="EMBL/GenBank/DDBJ databases">
        <authorList>
            <person name="Jiang H."/>
            <person name="Abraham K."/>
            <person name="Ali S."/>
            <person name="Alsbrooks S.L."/>
            <person name="Anim B.N."/>
            <person name="Anosike U.S."/>
            <person name="Attaway T."/>
            <person name="Bandaranaike D.P."/>
            <person name="Battles P.K."/>
            <person name="Bell S.N."/>
            <person name="Bell A.V."/>
            <person name="Beltran B."/>
            <person name="Bickham C."/>
            <person name="Bustamante Y."/>
            <person name="Caleb T."/>
            <person name="Canada A."/>
            <person name="Cardenas V."/>
            <person name="Carter K."/>
            <person name="Chacko J."/>
            <person name="Chandrabose M.N."/>
            <person name="Chavez D."/>
            <person name="Chavez A."/>
            <person name="Chen L."/>
            <person name="Chu H.-S."/>
            <person name="Claassen K.J."/>
            <person name="Cockrell R."/>
            <person name="Collins M."/>
            <person name="Cooper J.A."/>
            <person name="Cree A."/>
            <person name="Curry S.M."/>
            <person name="Da Y."/>
            <person name="Dao M.D."/>
            <person name="Das B."/>
            <person name="Davila M.-L."/>
            <person name="Davy-Carroll L."/>
            <person name="Denson S."/>
            <person name="Dinh H."/>
            <person name="Ebong V.E."/>
            <person name="Edwards J.R."/>
            <person name="Egan A."/>
            <person name="El-Daye J."/>
            <person name="Escobedo L."/>
            <person name="Fernandez S."/>
            <person name="Fernando P.R."/>
            <person name="Flagg N."/>
            <person name="Forbes L.D."/>
            <person name="Fowler R.G."/>
            <person name="Fu Q."/>
            <person name="Gabisi R.A."/>
            <person name="Ganer J."/>
            <person name="Garbino Pronczuk A."/>
            <person name="Garcia R.M."/>
            <person name="Garner T."/>
            <person name="Garrett T.E."/>
            <person name="Gonzalez D.A."/>
            <person name="Hamid H."/>
            <person name="Hawkins E.S."/>
            <person name="Hirani K."/>
            <person name="Hogues M.E."/>
            <person name="Hollins B."/>
            <person name="Hsiao C.-H."/>
            <person name="Jabil R."/>
            <person name="James M.L."/>
            <person name="Jhangiani S.N."/>
            <person name="Johnson B."/>
            <person name="Johnson Q."/>
            <person name="Joshi V."/>
            <person name="Kalu J.B."/>
            <person name="Kam C."/>
            <person name="Kashfia A."/>
            <person name="Keebler J."/>
            <person name="Kisamo H."/>
            <person name="Kovar C.L."/>
            <person name="Lago L.A."/>
            <person name="Lai C.-Y."/>
            <person name="Laidlaw J."/>
            <person name="Lara F."/>
            <person name="Le T.-K."/>
            <person name="Lee S.L."/>
            <person name="Legall F.H."/>
            <person name="Lemon S.J."/>
            <person name="Lewis L.R."/>
            <person name="Li B."/>
            <person name="Liu Y."/>
            <person name="Liu Y.-S."/>
            <person name="Lopez J."/>
            <person name="Lozado R.J."/>
            <person name="Lu J."/>
            <person name="Madu R.C."/>
            <person name="Maheshwari M."/>
            <person name="Maheshwari R."/>
            <person name="Malloy K."/>
            <person name="Martinez E."/>
            <person name="Mathew T."/>
            <person name="Mercado I.C."/>
            <person name="Mercado C."/>
            <person name="Meyer B."/>
            <person name="Montgomery K."/>
            <person name="Morgan M.B."/>
            <person name="Munidasa M."/>
            <person name="Nazareth L.V."/>
            <person name="Nelson J."/>
            <person name="Ng B.M."/>
            <person name="Nguyen N.B."/>
            <person name="Nguyen P.Q."/>
            <person name="Nguyen T."/>
            <person name="Obregon M."/>
            <person name="Okwuonu G.O."/>
            <person name="Onwere C.G."/>
            <person name="Orozco G."/>
            <person name="Parra A."/>
            <person name="Patel S."/>
            <person name="Patil S."/>
            <person name="Perez A."/>
            <person name="Perez Y."/>
            <person name="Pham C."/>
            <person name="Primus E.L."/>
            <person name="Pu L.-L."/>
            <person name="Puazo M."/>
            <person name="Qin X."/>
            <person name="Quiroz J.B."/>
            <person name="Reese J."/>
            <person name="Richards S."/>
            <person name="Rives C.M."/>
            <person name="Robberts R."/>
            <person name="Ruiz S.J."/>
            <person name="Ruiz M.J."/>
            <person name="Santibanez J."/>
            <person name="Schneider B.W."/>
            <person name="Sisson I."/>
            <person name="Smith M."/>
            <person name="Sodergren E."/>
            <person name="Song X.-Z."/>
            <person name="Song B.B."/>
            <person name="Summersgill H."/>
            <person name="Thelus R."/>
            <person name="Thornton R.D."/>
            <person name="Trejos Z.Y."/>
            <person name="Usmani K."/>
            <person name="Vattathil S."/>
            <person name="Villasana D."/>
            <person name="Walker D.L."/>
            <person name="Wang S."/>
            <person name="Wang K."/>
            <person name="White C.S."/>
            <person name="Williams A.C."/>
            <person name="Williamson J."/>
            <person name="Wilson K."/>
            <person name="Woghiren I.O."/>
            <person name="Woodworth J.R."/>
            <person name="Worley K.C."/>
            <person name="Wright R.A."/>
            <person name="Wu W."/>
            <person name="Young L."/>
            <person name="Zhang L."/>
            <person name="Zhang J."/>
            <person name="Zhu Y."/>
            <person name="Muzny D.M."/>
            <person name="Weinstock G."/>
            <person name="Gibbs R.A."/>
        </authorList>
    </citation>
    <scope>NUCLEOTIDE SEQUENCE [LARGE SCALE GENOMIC DNA]</scope>
    <source>
        <strain evidence="3">LSR1</strain>
    </source>
</reference>
<organism evidence="2 3">
    <name type="scientific">Acyrthosiphon pisum</name>
    <name type="common">Pea aphid</name>
    <dbReference type="NCBI Taxonomy" id="7029"/>
    <lineage>
        <taxon>Eukaryota</taxon>
        <taxon>Metazoa</taxon>
        <taxon>Ecdysozoa</taxon>
        <taxon>Arthropoda</taxon>
        <taxon>Hexapoda</taxon>
        <taxon>Insecta</taxon>
        <taxon>Pterygota</taxon>
        <taxon>Neoptera</taxon>
        <taxon>Paraneoptera</taxon>
        <taxon>Hemiptera</taxon>
        <taxon>Sternorrhyncha</taxon>
        <taxon>Aphidomorpha</taxon>
        <taxon>Aphidoidea</taxon>
        <taxon>Aphididae</taxon>
        <taxon>Macrosiphini</taxon>
        <taxon>Acyrthosiphon</taxon>
    </lineage>
</organism>
<dbReference type="RefSeq" id="XP_016664115.1">
    <property type="nucleotide sequence ID" value="XM_016808626.2"/>
</dbReference>
<dbReference type="Proteomes" id="UP000007819">
    <property type="component" value="Chromosome A2"/>
</dbReference>
<keyword evidence="1" id="KW-0732">Signal</keyword>
<accession>A0A8R2D7L8</accession>
<protein>
    <submittedName>
        <fullName evidence="2">Uncharacterized protein</fullName>
    </submittedName>
</protein>
<keyword evidence="3" id="KW-1185">Reference proteome</keyword>